<comment type="caution">
    <text evidence="3">The sequence shown here is derived from an EMBL/GenBank/DDBJ whole genome shotgun (WGS) entry which is preliminary data.</text>
</comment>
<dbReference type="InterPro" id="IPR017144">
    <property type="entry name" value="Xaa-Arg_dipeptidase"/>
</dbReference>
<dbReference type="GO" id="GO:0046657">
    <property type="term" value="P:folic acid catabolic process"/>
    <property type="evidence" value="ECO:0007669"/>
    <property type="project" value="TreeGrafter"/>
</dbReference>
<dbReference type="Gene3D" id="3.30.70.360">
    <property type="match status" value="1"/>
</dbReference>
<proteinExistence type="inferred from homology"/>
<dbReference type="InterPro" id="IPR002933">
    <property type="entry name" value="Peptidase_M20"/>
</dbReference>
<protein>
    <recommendedName>
        <fullName evidence="1">Peptidase M20 domain-containing protein 2</fullName>
    </recommendedName>
</protein>
<dbReference type="PANTHER" id="PTHR30575">
    <property type="entry name" value="PEPTIDASE M20"/>
    <property type="match status" value="1"/>
</dbReference>
<reference evidence="3" key="2">
    <citation type="submission" date="2021-04" db="EMBL/GenBank/DDBJ databases">
        <authorList>
            <person name="Gilroy R."/>
        </authorList>
    </citation>
    <scope>NUCLEOTIDE SEQUENCE</scope>
    <source>
        <strain evidence="3">CHK198-12963</strain>
    </source>
</reference>
<reference evidence="3" key="1">
    <citation type="journal article" date="2021" name="PeerJ">
        <title>Extensive microbial diversity within the chicken gut microbiome revealed by metagenomics and culture.</title>
        <authorList>
            <person name="Gilroy R."/>
            <person name="Ravi A."/>
            <person name="Getino M."/>
            <person name="Pursley I."/>
            <person name="Horton D.L."/>
            <person name="Alikhan N.F."/>
            <person name="Baker D."/>
            <person name="Gharbi K."/>
            <person name="Hall N."/>
            <person name="Watson M."/>
            <person name="Adriaenssens E.M."/>
            <person name="Foster-Nyarko E."/>
            <person name="Jarju S."/>
            <person name="Secka A."/>
            <person name="Antonio M."/>
            <person name="Oren A."/>
            <person name="Chaudhuri R.R."/>
            <person name="La Ragione R."/>
            <person name="Hildebrand F."/>
            <person name="Pallen M.J."/>
        </authorList>
    </citation>
    <scope>NUCLEOTIDE SEQUENCE</scope>
    <source>
        <strain evidence="3">CHK198-12963</strain>
    </source>
</reference>
<gene>
    <name evidence="3" type="ORF">H9931_04380</name>
</gene>
<dbReference type="Gene3D" id="3.40.630.10">
    <property type="entry name" value="Zn peptidases"/>
    <property type="match status" value="1"/>
</dbReference>
<dbReference type="Proteomes" id="UP000823863">
    <property type="component" value="Unassembled WGS sequence"/>
</dbReference>
<dbReference type="InterPro" id="IPR011650">
    <property type="entry name" value="Peptidase_M20_dimer"/>
</dbReference>
<dbReference type="InterPro" id="IPR036264">
    <property type="entry name" value="Bact_exopeptidase_dim_dom"/>
</dbReference>
<feature type="domain" description="Peptidase M20 dimerisation" evidence="2">
    <location>
        <begin position="174"/>
        <end position="265"/>
    </location>
</feature>
<evidence type="ECO:0000256" key="1">
    <source>
        <dbReference type="PIRNR" id="PIRNR037226"/>
    </source>
</evidence>
<organism evidence="3 4">
    <name type="scientific">Candidatus Enterocloster excrementigallinarum</name>
    <dbReference type="NCBI Taxonomy" id="2838558"/>
    <lineage>
        <taxon>Bacteria</taxon>
        <taxon>Bacillati</taxon>
        <taxon>Bacillota</taxon>
        <taxon>Clostridia</taxon>
        <taxon>Lachnospirales</taxon>
        <taxon>Lachnospiraceae</taxon>
        <taxon>Enterocloster</taxon>
    </lineage>
</organism>
<dbReference type="EMBL" id="DWWB01000019">
    <property type="protein sequence ID" value="HJC65943.1"/>
    <property type="molecule type" value="Genomic_DNA"/>
</dbReference>
<dbReference type="GO" id="GO:0071713">
    <property type="term" value="F:para-aminobenzoyl-glutamate hydrolase activity"/>
    <property type="evidence" value="ECO:0007669"/>
    <property type="project" value="TreeGrafter"/>
</dbReference>
<comment type="similarity">
    <text evidence="1">Belongs to the peptidase M20A family.</text>
</comment>
<dbReference type="GO" id="GO:0016805">
    <property type="term" value="F:dipeptidase activity"/>
    <property type="evidence" value="ECO:0007669"/>
    <property type="project" value="InterPro"/>
</dbReference>
<dbReference type="PIRSF" id="PIRSF037226">
    <property type="entry name" value="Amidohydrolase_ACY1L2_prd"/>
    <property type="match status" value="1"/>
</dbReference>
<name>A0A9D2PRN3_9FIRM</name>
<dbReference type="Pfam" id="PF01546">
    <property type="entry name" value="Peptidase_M20"/>
    <property type="match status" value="1"/>
</dbReference>
<dbReference type="AlphaFoldDB" id="A0A9D2PRN3"/>
<evidence type="ECO:0000259" key="2">
    <source>
        <dbReference type="Pfam" id="PF07687"/>
    </source>
</evidence>
<dbReference type="InterPro" id="IPR052030">
    <property type="entry name" value="Peptidase_M20/M20A_hydrolases"/>
</dbReference>
<dbReference type="SUPFAM" id="SSF55031">
    <property type="entry name" value="Bacterial exopeptidase dimerisation domain"/>
    <property type="match status" value="1"/>
</dbReference>
<accession>A0A9D2PRN3</accession>
<dbReference type="GO" id="GO:0005737">
    <property type="term" value="C:cytoplasm"/>
    <property type="evidence" value="ECO:0007669"/>
    <property type="project" value="TreeGrafter"/>
</dbReference>
<dbReference type="PANTHER" id="PTHR30575:SF0">
    <property type="entry name" value="XAA-ARG DIPEPTIDASE"/>
    <property type="match status" value="1"/>
</dbReference>
<evidence type="ECO:0000313" key="4">
    <source>
        <dbReference type="Proteomes" id="UP000823863"/>
    </source>
</evidence>
<dbReference type="InterPro" id="IPR017439">
    <property type="entry name" value="Amidohydrolase"/>
</dbReference>
<dbReference type="CDD" id="cd03887">
    <property type="entry name" value="M20_Acy1L2"/>
    <property type="match status" value="1"/>
</dbReference>
<sequence length="397" mass="43187">MEKKCQLYEAIDHMAEQLTGMADFIFDHPETDGNEVQAAALLTDVLKKNGFTVETGCGGLKTAFRGVYQNRPQNAGKGRIPRIGILCEYDALENLGHGCGHHMQGPSCLGAALAVKEVLTSVPYDLVVYGTPAEETFGGKINMLKAGCFQDIDVALMMHGAPDTCTDKKCLALSTYHVEFFGKKAHAAIAPEQGRSAFDALLLAFQGVEFLREHVRDDVRLHYTVKELPGPENVVPGYAVGKFALRSFSRDYLDSLKDRFYNIINGAAMMSGVEAKITETQSLDNKVPVFALNDLVMKNAAEAGIPDLKPPREKTGSTDFGNVMHRLPGCCLRVQFVPSGTASHSQEYIQAGKTGAAHNCVIYGAKALAGTSWDLIMDSSLLPVIEKEFEENQKTFG</sequence>
<dbReference type="Pfam" id="PF07687">
    <property type="entry name" value="M20_dimer"/>
    <property type="match status" value="1"/>
</dbReference>
<evidence type="ECO:0000313" key="3">
    <source>
        <dbReference type="EMBL" id="HJC65943.1"/>
    </source>
</evidence>
<dbReference type="NCBIfam" id="TIGR01891">
    <property type="entry name" value="amidohydrolases"/>
    <property type="match status" value="1"/>
</dbReference>
<dbReference type="SUPFAM" id="SSF53187">
    <property type="entry name" value="Zn-dependent exopeptidases"/>
    <property type="match status" value="1"/>
</dbReference>